<organism evidence="2 3">
    <name type="scientific">Aureimonas glaciei</name>
    <dbReference type="NCBI Taxonomy" id="1776957"/>
    <lineage>
        <taxon>Bacteria</taxon>
        <taxon>Pseudomonadati</taxon>
        <taxon>Pseudomonadota</taxon>
        <taxon>Alphaproteobacteria</taxon>
        <taxon>Hyphomicrobiales</taxon>
        <taxon>Aurantimonadaceae</taxon>
        <taxon>Aureimonas</taxon>
    </lineage>
</organism>
<protein>
    <submittedName>
        <fullName evidence="2">Uncharacterized protein</fullName>
    </submittedName>
</protein>
<evidence type="ECO:0000256" key="1">
    <source>
        <dbReference type="SAM" id="MobiDB-lite"/>
    </source>
</evidence>
<dbReference type="RefSeq" id="WP_188850807.1">
    <property type="nucleotide sequence ID" value="NZ_BMJJ01000005.1"/>
</dbReference>
<dbReference type="Proteomes" id="UP000613160">
    <property type="component" value="Unassembled WGS sequence"/>
</dbReference>
<accession>A0A917DAW0</accession>
<evidence type="ECO:0000313" key="2">
    <source>
        <dbReference type="EMBL" id="GGD19823.1"/>
    </source>
</evidence>
<feature type="region of interest" description="Disordered" evidence="1">
    <location>
        <begin position="1"/>
        <end position="32"/>
    </location>
</feature>
<dbReference type="AlphaFoldDB" id="A0A917DAW0"/>
<gene>
    <name evidence="2" type="ORF">GCM10011335_23420</name>
</gene>
<reference evidence="2" key="2">
    <citation type="submission" date="2020-09" db="EMBL/GenBank/DDBJ databases">
        <authorList>
            <person name="Sun Q."/>
            <person name="Zhou Y."/>
        </authorList>
    </citation>
    <scope>NUCLEOTIDE SEQUENCE</scope>
    <source>
        <strain evidence="2">CGMCC 1.15493</strain>
    </source>
</reference>
<feature type="compositionally biased region" description="Basic and acidic residues" evidence="1">
    <location>
        <begin position="82"/>
        <end position="94"/>
    </location>
</feature>
<name>A0A917DAW0_9HYPH</name>
<comment type="caution">
    <text evidence="2">The sequence shown here is derived from an EMBL/GenBank/DDBJ whole genome shotgun (WGS) entry which is preliminary data.</text>
</comment>
<dbReference type="EMBL" id="BMJJ01000005">
    <property type="protein sequence ID" value="GGD19823.1"/>
    <property type="molecule type" value="Genomic_DNA"/>
</dbReference>
<keyword evidence="3" id="KW-1185">Reference proteome</keyword>
<proteinExistence type="predicted"/>
<feature type="region of interest" description="Disordered" evidence="1">
    <location>
        <begin position="74"/>
        <end position="109"/>
    </location>
</feature>
<reference evidence="2" key="1">
    <citation type="journal article" date="2014" name="Int. J. Syst. Evol. Microbiol.">
        <title>Complete genome sequence of Corynebacterium casei LMG S-19264T (=DSM 44701T), isolated from a smear-ripened cheese.</title>
        <authorList>
            <consortium name="US DOE Joint Genome Institute (JGI-PGF)"/>
            <person name="Walter F."/>
            <person name="Albersmeier A."/>
            <person name="Kalinowski J."/>
            <person name="Ruckert C."/>
        </authorList>
    </citation>
    <scope>NUCLEOTIDE SEQUENCE</scope>
    <source>
        <strain evidence="2">CGMCC 1.15493</strain>
    </source>
</reference>
<evidence type="ECO:0000313" key="3">
    <source>
        <dbReference type="Proteomes" id="UP000613160"/>
    </source>
</evidence>
<sequence>MSDEIKRSVNVAVDGKPKQFSPGPVPEGTSSEVVERLRRAGAFGEKPMASQGGAGTLEMSGLNPVTSTVTADLVSGESSDYADVRSTETERETAAEADGGGEIGALGNTGEVVDLDGMTREELETHAASKGINIEGARTKSDVRAAMDAASA</sequence>